<reference evidence="1 2" key="1">
    <citation type="journal article" date="2016" name="ISME J.">
        <title>Global occurrence and heterogeneity of the Roseobacter-clade species Ruegeria mobilis.</title>
        <authorList>
            <person name="Sonnenschein E."/>
            <person name="Gram L."/>
        </authorList>
    </citation>
    <scope>NUCLEOTIDE SEQUENCE [LARGE SCALE GENOMIC DNA]</scope>
    <source>
        <strain evidence="1 2">F1926</strain>
    </source>
</reference>
<evidence type="ECO:0008006" key="3">
    <source>
        <dbReference type="Google" id="ProtNLM"/>
    </source>
</evidence>
<gene>
    <name evidence="1" type="ORF">K529_006690</name>
</gene>
<accession>A0A1B1A1S4</accession>
<dbReference type="RefSeq" id="WP_005611640.1">
    <property type="nucleotide sequence ID" value="NZ_CP015230.1"/>
</dbReference>
<dbReference type="OrthoDB" id="288532at2"/>
<evidence type="ECO:0000313" key="1">
    <source>
        <dbReference type="EMBL" id="ANP40448.1"/>
    </source>
</evidence>
<sequence length="223" mass="25686">MPSIRLMRSFNTYGYNSEVRQFWSNKLAALPTDAPYGETNHTLGKCGLIEALADHPRAQDAKIIVLRRDLAKQCASYINRHDFSNISLLWQWYLDPQYPNRILKSEPFLKLGQVGCAIWYTLEMECRQVYYQRVYSDRLTFLPIQLETVTREKAASEFLTELGIHQKPVLPKKKNANQISAQSELVEQIAIHIHNLNFNPEAIVDDYIASGRDLDLMQGQRAA</sequence>
<dbReference type="KEGG" id="rmb:K529_006690"/>
<organism evidence="1 2">
    <name type="scientific">Tritonibacter mobilis F1926</name>
    <dbReference type="NCBI Taxonomy" id="1265309"/>
    <lineage>
        <taxon>Bacteria</taxon>
        <taxon>Pseudomonadati</taxon>
        <taxon>Pseudomonadota</taxon>
        <taxon>Alphaproteobacteria</taxon>
        <taxon>Rhodobacterales</taxon>
        <taxon>Paracoccaceae</taxon>
        <taxon>Tritonibacter</taxon>
    </lineage>
</organism>
<dbReference type="Proteomes" id="UP000013243">
    <property type="component" value="Chromosome"/>
</dbReference>
<dbReference type="STRING" id="1265309.K529_006690"/>
<dbReference type="AlphaFoldDB" id="A0A1B1A1S4"/>
<evidence type="ECO:0000313" key="2">
    <source>
        <dbReference type="Proteomes" id="UP000013243"/>
    </source>
</evidence>
<name>A0A1B1A1S4_9RHOB</name>
<proteinExistence type="predicted"/>
<dbReference type="GeneID" id="28249504"/>
<dbReference type="EMBL" id="CP015230">
    <property type="protein sequence ID" value="ANP40448.1"/>
    <property type="molecule type" value="Genomic_DNA"/>
</dbReference>
<protein>
    <recommendedName>
        <fullName evidence="3">Sulfotransferase domain-containing protein</fullName>
    </recommendedName>
</protein>